<feature type="transmembrane region" description="Helical" evidence="6">
    <location>
        <begin position="148"/>
        <end position="170"/>
    </location>
</feature>
<protein>
    <submittedName>
        <fullName evidence="7">Lysine transporter LysE</fullName>
    </submittedName>
</protein>
<gene>
    <name evidence="7" type="ORF">KSF_034450</name>
</gene>
<dbReference type="PANTHER" id="PTHR30086">
    <property type="entry name" value="ARGININE EXPORTER PROTEIN ARGO"/>
    <property type="match status" value="1"/>
</dbReference>
<dbReference type="RefSeq" id="WP_220204182.1">
    <property type="nucleotide sequence ID" value="NZ_BNJK01000001.1"/>
</dbReference>
<feature type="transmembrane region" description="Helical" evidence="6">
    <location>
        <begin position="182"/>
        <end position="202"/>
    </location>
</feature>
<evidence type="ECO:0000313" key="7">
    <source>
        <dbReference type="EMBL" id="GHO93397.1"/>
    </source>
</evidence>
<evidence type="ECO:0000313" key="8">
    <source>
        <dbReference type="Proteomes" id="UP000597444"/>
    </source>
</evidence>
<dbReference type="InterPro" id="IPR001123">
    <property type="entry name" value="LeuE-type"/>
</dbReference>
<evidence type="ECO:0000256" key="6">
    <source>
        <dbReference type="SAM" id="Phobius"/>
    </source>
</evidence>
<comment type="subcellular location">
    <subcellularLocation>
        <location evidence="1">Cell membrane</location>
        <topology evidence="1">Multi-pass membrane protein</topology>
    </subcellularLocation>
</comment>
<reference evidence="7" key="1">
    <citation type="submission" date="2020-10" db="EMBL/GenBank/DDBJ databases">
        <title>Taxonomic study of unclassified bacteria belonging to the class Ktedonobacteria.</title>
        <authorList>
            <person name="Yabe S."/>
            <person name="Wang C.M."/>
            <person name="Zheng Y."/>
            <person name="Sakai Y."/>
            <person name="Cavaletti L."/>
            <person name="Monciardini P."/>
            <person name="Donadio S."/>
        </authorList>
    </citation>
    <scope>NUCLEOTIDE SEQUENCE</scope>
    <source>
        <strain evidence="7">ID150040</strain>
    </source>
</reference>
<dbReference type="Proteomes" id="UP000597444">
    <property type="component" value="Unassembled WGS sequence"/>
</dbReference>
<evidence type="ECO:0000256" key="3">
    <source>
        <dbReference type="ARBA" id="ARBA00022692"/>
    </source>
</evidence>
<dbReference type="AlphaFoldDB" id="A0A8J3N0Y6"/>
<evidence type="ECO:0000256" key="1">
    <source>
        <dbReference type="ARBA" id="ARBA00004651"/>
    </source>
</evidence>
<dbReference type="Pfam" id="PF01810">
    <property type="entry name" value="LysE"/>
    <property type="match status" value="1"/>
</dbReference>
<organism evidence="7 8">
    <name type="scientific">Reticulibacter mediterranei</name>
    <dbReference type="NCBI Taxonomy" id="2778369"/>
    <lineage>
        <taxon>Bacteria</taxon>
        <taxon>Bacillati</taxon>
        <taxon>Chloroflexota</taxon>
        <taxon>Ktedonobacteria</taxon>
        <taxon>Ktedonobacterales</taxon>
        <taxon>Reticulibacteraceae</taxon>
        <taxon>Reticulibacter</taxon>
    </lineage>
</organism>
<keyword evidence="5 6" id="KW-0472">Membrane</keyword>
<dbReference type="PANTHER" id="PTHR30086:SF20">
    <property type="entry name" value="ARGININE EXPORTER PROTEIN ARGO-RELATED"/>
    <property type="match status" value="1"/>
</dbReference>
<keyword evidence="4 6" id="KW-1133">Transmembrane helix</keyword>
<dbReference type="GO" id="GO:0005886">
    <property type="term" value="C:plasma membrane"/>
    <property type="evidence" value="ECO:0007669"/>
    <property type="project" value="UniProtKB-SubCell"/>
</dbReference>
<keyword evidence="3 6" id="KW-0812">Transmembrane</keyword>
<proteinExistence type="predicted"/>
<feature type="transmembrane region" description="Helical" evidence="6">
    <location>
        <begin position="6"/>
        <end position="28"/>
    </location>
</feature>
<comment type="caution">
    <text evidence="7">The sequence shown here is derived from an EMBL/GenBank/DDBJ whole genome shotgun (WGS) entry which is preliminary data.</text>
</comment>
<keyword evidence="2" id="KW-1003">Cell membrane</keyword>
<dbReference type="EMBL" id="BNJK01000001">
    <property type="protein sequence ID" value="GHO93397.1"/>
    <property type="molecule type" value="Genomic_DNA"/>
</dbReference>
<accession>A0A8J3N0Y6</accession>
<name>A0A8J3N0Y6_9CHLR</name>
<feature type="transmembrane region" description="Helical" evidence="6">
    <location>
        <begin position="35"/>
        <end position="68"/>
    </location>
</feature>
<evidence type="ECO:0000256" key="5">
    <source>
        <dbReference type="ARBA" id="ARBA00023136"/>
    </source>
</evidence>
<evidence type="ECO:0000256" key="4">
    <source>
        <dbReference type="ARBA" id="ARBA00022989"/>
    </source>
</evidence>
<keyword evidence="8" id="KW-1185">Reference proteome</keyword>
<evidence type="ECO:0000256" key="2">
    <source>
        <dbReference type="ARBA" id="ARBA00022475"/>
    </source>
</evidence>
<dbReference type="GO" id="GO:0015171">
    <property type="term" value="F:amino acid transmembrane transporter activity"/>
    <property type="evidence" value="ECO:0007669"/>
    <property type="project" value="TreeGrafter"/>
</dbReference>
<sequence>MDVSFFVRGLLIGLSVAATIGPMSILCIQRTMSKGFFYGLVSGLGIATADGLYGCVAGFGLTVVAAFLVQQQTWVHIVGGLFLLYLGIKTLLSKPAERAAQATPATNFAGAYVTTLLLTLTNPLTILSFAAIFAGLGVGSGGQNNGMTALLVVSGVFLGSMLWWCLLTGGVSLLRTRFTPHWLLWMNRISGGVITIFGLLALCLV</sequence>
<feature type="transmembrane region" description="Helical" evidence="6">
    <location>
        <begin position="74"/>
        <end position="92"/>
    </location>
</feature>
<feature type="transmembrane region" description="Helical" evidence="6">
    <location>
        <begin position="112"/>
        <end position="136"/>
    </location>
</feature>